<evidence type="ECO:0000313" key="1">
    <source>
        <dbReference type="EMBL" id="KAI9922179.1"/>
    </source>
</evidence>
<proteinExistence type="predicted"/>
<keyword evidence="2" id="KW-1185">Reference proteome</keyword>
<dbReference type="Proteomes" id="UP001163321">
    <property type="component" value="Chromosome 1"/>
</dbReference>
<accession>A0ACC0WTI8</accession>
<evidence type="ECO:0000313" key="2">
    <source>
        <dbReference type="Proteomes" id="UP001163321"/>
    </source>
</evidence>
<protein>
    <submittedName>
        <fullName evidence="1">Uncharacterized protein</fullName>
    </submittedName>
</protein>
<gene>
    <name evidence="1" type="ORF">PsorP6_000543</name>
</gene>
<reference evidence="1 2" key="1">
    <citation type="journal article" date="2022" name="bioRxiv">
        <title>The genome of the oomycete Peronosclerospora sorghi, a cosmopolitan pathogen of maize and sorghum, is inflated with dispersed pseudogenes.</title>
        <authorList>
            <person name="Fletcher K."/>
            <person name="Martin F."/>
            <person name="Isakeit T."/>
            <person name="Cavanaugh K."/>
            <person name="Magill C."/>
            <person name="Michelmore R."/>
        </authorList>
    </citation>
    <scope>NUCLEOTIDE SEQUENCE [LARGE SCALE GENOMIC DNA]</scope>
    <source>
        <strain evidence="1">P6</strain>
    </source>
</reference>
<organism evidence="1 2">
    <name type="scientific">Peronosclerospora sorghi</name>
    <dbReference type="NCBI Taxonomy" id="230839"/>
    <lineage>
        <taxon>Eukaryota</taxon>
        <taxon>Sar</taxon>
        <taxon>Stramenopiles</taxon>
        <taxon>Oomycota</taxon>
        <taxon>Peronosporomycetes</taxon>
        <taxon>Peronosporales</taxon>
        <taxon>Peronosporaceae</taxon>
        <taxon>Peronosclerospora</taxon>
    </lineage>
</organism>
<name>A0ACC0WTI8_9STRA</name>
<dbReference type="EMBL" id="CM047580">
    <property type="protein sequence ID" value="KAI9922179.1"/>
    <property type="molecule type" value="Genomic_DNA"/>
</dbReference>
<sequence>MFHGIMIRKELITHSTDIFGSVLLVDPINRAISSLCGRYSATNTIAQQRPLSSIRTKMRPIADQENLSIRNQDEHFFNYLPWLAGRFPYNTVLRTIPMTRREKKGHLCPVRFKMIFYQIRLIEDHDKT</sequence>
<comment type="caution">
    <text evidence="1">The sequence shown here is derived from an EMBL/GenBank/DDBJ whole genome shotgun (WGS) entry which is preliminary data.</text>
</comment>